<keyword evidence="3" id="KW-1185">Reference proteome</keyword>
<feature type="chain" id="PRO_5031337456" description="Lipoprotein" evidence="1">
    <location>
        <begin position="25"/>
        <end position="182"/>
    </location>
</feature>
<keyword evidence="1" id="KW-0732">Signal</keyword>
<name>A0A7Y9E9X1_9ACTN</name>
<proteinExistence type="predicted"/>
<evidence type="ECO:0008006" key="4">
    <source>
        <dbReference type="Google" id="ProtNLM"/>
    </source>
</evidence>
<accession>A0A7Y9E9X1</accession>
<dbReference type="EMBL" id="JACCBG010000001">
    <property type="protein sequence ID" value="NYD43692.1"/>
    <property type="molecule type" value="Genomic_DNA"/>
</dbReference>
<sequence length="182" mass="18697">MRASVGLLLLGVLLAVSGCSGGPADGPVDFEDHFAQVEGGQDGAAYFSVPLCVQDGPASVSFDSVEVLHTSGTDQPVTVRVAWPDGPAFDRQSAGHGTVPAAYVPVEGASGEVGTCGANRWRFAVLAVVLPPTGSKPITVKDLRVDYQVAGESYSEVVRVGFTQCPRGTGPHVDAEGCQRGA</sequence>
<gene>
    <name evidence="2" type="ORF">BJZ21_003775</name>
</gene>
<evidence type="ECO:0000313" key="2">
    <source>
        <dbReference type="EMBL" id="NYD43692.1"/>
    </source>
</evidence>
<protein>
    <recommendedName>
        <fullName evidence="4">Lipoprotein</fullName>
    </recommendedName>
</protein>
<feature type="signal peptide" evidence="1">
    <location>
        <begin position="1"/>
        <end position="24"/>
    </location>
</feature>
<dbReference type="AlphaFoldDB" id="A0A7Y9E9X1"/>
<comment type="caution">
    <text evidence="2">The sequence shown here is derived from an EMBL/GenBank/DDBJ whole genome shotgun (WGS) entry which is preliminary data.</text>
</comment>
<evidence type="ECO:0000256" key="1">
    <source>
        <dbReference type="SAM" id="SignalP"/>
    </source>
</evidence>
<reference evidence="2 3" key="1">
    <citation type="submission" date="2020-07" db="EMBL/GenBank/DDBJ databases">
        <title>Sequencing the genomes of 1000 actinobacteria strains.</title>
        <authorList>
            <person name="Klenk H.-P."/>
        </authorList>
    </citation>
    <scope>NUCLEOTIDE SEQUENCE [LARGE SCALE GENOMIC DNA]</scope>
    <source>
        <strain evidence="2 3">DSM 21350</strain>
    </source>
</reference>
<evidence type="ECO:0000313" key="3">
    <source>
        <dbReference type="Proteomes" id="UP000535511"/>
    </source>
</evidence>
<dbReference type="RefSeq" id="WP_179665183.1">
    <property type="nucleotide sequence ID" value="NZ_JACCBG010000001.1"/>
</dbReference>
<dbReference type="Proteomes" id="UP000535511">
    <property type="component" value="Unassembled WGS sequence"/>
</dbReference>
<organism evidence="2 3">
    <name type="scientific">Nocardioides panaciterrulae</name>
    <dbReference type="NCBI Taxonomy" id="661492"/>
    <lineage>
        <taxon>Bacteria</taxon>
        <taxon>Bacillati</taxon>
        <taxon>Actinomycetota</taxon>
        <taxon>Actinomycetes</taxon>
        <taxon>Propionibacteriales</taxon>
        <taxon>Nocardioidaceae</taxon>
        <taxon>Nocardioides</taxon>
    </lineage>
</organism>
<dbReference type="PROSITE" id="PS51257">
    <property type="entry name" value="PROKAR_LIPOPROTEIN"/>
    <property type="match status" value="1"/>
</dbReference>